<name>A0A6J4VNJ3_9BACT</name>
<evidence type="ECO:0000256" key="1">
    <source>
        <dbReference type="SAM" id="MobiDB-lite"/>
    </source>
</evidence>
<organism evidence="2">
    <name type="scientific">uncultured Thermomicrobiales bacterium</name>
    <dbReference type="NCBI Taxonomy" id="1645740"/>
    <lineage>
        <taxon>Bacteria</taxon>
        <taxon>Pseudomonadati</taxon>
        <taxon>Thermomicrobiota</taxon>
        <taxon>Thermomicrobia</taxon>
        <taxon>Thermomicrobiales</taxon>
        <taxon>environmental samples</taxon>
    </lineage>
</organism>
<proteinExistence type="predicted"/>
<protein>
    <submittedName>
        <fullName evidence="2">Thioredoxin</fullName>
    </submittedName>
</protein>
<feature type="non-terminal residue" evidence="2">
    <location>
        <position position="1"/>
    </location>
</feature>
<feature type="compositionally biased region" description="Basic residues" evidence="1">
    <location>
        <begin position="74"/>
        <end position="84"/>
    </location>
</feature>
<gene>
    <name evidence="2" type="ORF">AVDCRST_MAG59-5076</name>
</gene>
<feature type="non-terminal residue" evidence="2">
    <location>
        <position position="128"/>
    </location>
</feature>
<sequence>GKYWPRGRGPGRGGTRGAARRDHRQHLRCGGAPVRPARAGRLLGAVVRPLPRARQDARRGRRRARRPDQDRQGQHRRGAAARRSPRSDDGADGRPLQGRQGRRQAARRGAAAPGRRVDRPPRRRGRRL</sequence>
<dbReference type="EMBL" id="CADCWF010000360">
    <property type="protein sequence ID" value="CAA9583147.1"/>
    <property type="molecule type" value="Genomic_DNA"/>
</dbReference>
<evidence type="ECO:0000313" key="2">
    <source>
        <dbReference type="EMBL" id="CAA9583147.1"/>
    </source>
</evidence>
<dbReference type="AlphaFoldDB" id="A0A6J4VNJ3"/>
<accession>A0A6J4VNJ3</accession>
<reference evidence="2" key="1">
    <citation type="submission" date="2020-02" db="EMBL/GenBank/DDBJ databases">
        <authorList>
            <person name="Meier V. D."/>
        </authorList>
    </citation>
    <scope>NUCLEOTIDE SEQUENCE</scope>
    <source>
        <strain evidence="2">AVDCRST_MAG59</strain>
    </source>
</reference>
<feature type="region of interest" description="Disordered" evidence="1">
    <location>
        <begin position="1"/>
        <end position="128"/>
    </location>
</feature>